<sequence>MALRAALDFPELVGGLLLIDPMADDAAKPGMFRRIAARILPPVVRDSAAELRAMASGLDAIRVPVTLVQGKDEPDGVPGASFLEQRLTGCRTLTVVAVPGQQVLPAKHESAIRGALAALAASVERGGT</sequence>
<dbReference type="RefSeq" id="WP_306706990.1">
    <property type="nucleotide sequence ID" value="NZ_JAUJFI010000057.1"/>
</dbReference>
<evidence type="ECO:0000313" key="2">
    <source>
        <dbReference type="Proteomes" id="UP001227317"/>
    </source>
</evidence>
<name>A0ABU0WHM8_9PROT</name>
<protein>
    <recommendedName>
        <fullName evidence="3">Alpha/beta hydrolase</fullName>
    </recommendedName>
</protein>
<gene>
    <name evidence="1" type="ORF">QSG27_13590</name>
</gene>
<dbReference type="InterPro" id="IPR029058">
    <property type="entry name" value="AB_hydrolase_fold"/>
</dbReference>
<dbReference type="Proteomes" id="UP001227317">
    <property type="component" value="Unassembled WGS sequence"/>
</dbReference>
<dbReference type="EMBL" id="JAUJFI010000057">
    <property type="protein sequence ID" value="MDQ2103728.1"/>
    <property type="molecule type" value="Genomic_DNA"/>
</dbReference>
<accession>A0ABU0WHM8</accession>
<evidence type="ECO:0008006" key="3">
    <source>
        <dbReference type="Google" id="ProtNLM"/>
    </source>
</evidence>
<dbReference type="SUPFAM" id="SSF53474">
    <property type="entry name" value="alpha/beta-Hydrolases"/>
    <property type="match status" value="1"/>
</dbReference>
<dbReference type="Gene3D" id="3.40.50.1820">
    <property type="entry name" value="alpha/beta hydrolase"/>
    <property type="match status" value="1"/>
</dbReference>
<evidence type="ECO:0000313" key="1">
    <source>
        <dbReference type="EMBL" id="MDQ2103728.1"/>
    </source>
</evidence>
<organism evidence="1 2">
    <name type="scientific">Azospirillum isscasi</name>
    <dbReference type="NCBI Taxonomy" id="3053926"/>
    <lineage>
        <taxon>Bacteria</taxon>
        <taxon>Pseudomonadati</taxon>
        <taxon>Pseudomonadota</taxon>
        <taxon>Alphaproteobacteria</taxon>
        <taxon>Rhodospirillales</taxon>
        <taxon>Azospirillaceae</taxon>
        <taxon>Azospirillum</taxon>
    </lineage>
</organism>
<reference evidence="1 2" key="1">
    <citation type="submission" date="2023-06" db="EMBL/GenBank/DDBJ databases">
        <title>Azospirillum isscasensis sp.nov, a bacterium isolated from rhizosphere soil of rice.</title>
        <authorList>
            <person name="Wang H."/>
        </authorList>
    </citation>
    <scope>NUCLEOTIDE SEQUENCE [LARGE SCALE GENOMIC DNA]</scope>
    <source>
        <strain evidence="1 2">C340-1</strain>
    </source>
</reference>
<proteinExistence type="predicted"/>
<comment type="caution">
    <text evidence="1">The sequence shown here is derived from an EMBL/GenBank/DDBJ whole genome shotgun (WGS) entry which is preliminary data.</text>
</comment>
<keyword evidence="2" id="KW-1185">Reference proteome</keyword>